<evidence type="ECO:0000256" key="5">
    <source>
        <dbReference type="ARBA" id="ARBA00023163"/>
    </source>
</evidence>
<dbReference type="SUPFAM" id="SSF53383">
    <property type="entry name" value="PLP-dependent transferases"/>
    <property type="match status" value="1"/>
</dbReference>
<name>N1V5D4_9MICC</name>
<dbReference type="Pfam" id="PF00155">
    <property type="entry name" value="Aminotran_1_2"/>
    <property type="match status" value="1"/>
</dbReference>
<feature type="region of interest" description="Disordered" evidence="6">
    <location>
        <begin position="1"/>
        <end position="26"/>
    </location>
</feature>
<keyword evidence="3" id="KW-0805">Transcription regulation</keyword>
<comment type="similarity">
    <text evidence="1">In the C-terminal section; belongs to the class-I pyridoxal-phosphate-dependent aminotransferase family.</text>
</comment>
<organism evidence="8 9">
    <name type="scientific">Arthrobacter crystallopoietes BAB-32</name>
    <dbReference type="NCBI Taxonomy" id="1246476"/>
    <lineage>
        <taxon>Bacteria</taxon>
        <taxon>Bacillati</taxon>
        <taxon>Actinomycetota</taxon>
        <taxon>Actinomycetes</taxon>
        <taxon>Micrococcales</taxon>
        <taxon>Micrococcaceae</taxon>
        <taxon>Crystallibacter</taxon>
    </lineage>
</organism>
<dbReference type="SUPFAM" id="SSF46785">
    <property type="entry name" value="Winged helix' DNA-binding domain"/>
    <property type="match status" value="1"/>
</dbReference>
<dbReference type="PANTHER" id="PTHR46577">
    <property type="entry name" value="HTH-TYPE TRANSCRIPTIONAL REGULATORY PROTEIN GABR"/>
    <property type="match status" value="1"/>
</dbReference>
<dbReference type="AlphaFoldDB" id="N1V5D4"/>
<evidence type="ECO:0000256" key="4">
    <source>
        <dbReference type="ARBA" id="ARBA00023125"/>
    </source>
</evidence>
<dbReference type="InterPro" id="IPR036388">
    <property type="entry name" value="WH-like_DNA-bd_sf"/>
</dbReference>
<dbReference type="Gene3D" id="1.10.10.10">
    <property type="entry name" value="Winged helix-like DNA-binding domain superfamily/Winged helix DNA-binding domain"/>
    <property type="match status" value="1"/>
</dbReference>
<dbReference type="Proteomes" id="UP000010729">
    <property type="component" value="Unassembled WGS sequence"/>
</dbReference>
<dbReference type="CDD" id="cd00609">
    <property type="entry name" value="AAT_like"/>
    <property type="match status" value="1"/>
</dbReference>
<dbReference type="InterPro" id="IPR051446">
    <property type="entry name" value="HTH_trans_reg/aminotransferase"/>
</dbReference>
<dbReference type="CDD" id="cd07377">
    <property type="entry name" value="WHTH_GntR"/>
    <property type="match status" value="1"/>
</dbReference>
<proteinExistence type="inferred from homology"/>
<dbReference type="PROSITE" id="PS50949">
    <property type="entry name" value="HTH_GNTR"/>
    <property type="match status" value="1"/>
</dbReference>
<evidence type="ECO:0000256" key="2">
    <source>
        <dbReference type="ARBA" id="ARBA00022898"/>
    </source>
</evidence>
<dbReference type="SMART" id="SM00345">
    <property type="entry name" value="HTH_GNTR"/>
    <property type="match status" value="1"/>
</dbReference>
<dbReference type="GO" id="GO:0003677">
    <property type="term" value="F:DNA binding"/>
    <property type="evidence" value="ECO:0007669"/>
    <property type="project" value="UniProtKB-KW"/>
</dbReference>
<protein>
    <submittedName>
        <fullName evidence="8">GntR family transcriptional regulator</fullName>
    </submittedName>
</protein>
<keyword evidence="2" id="KW-0663">Pyridoxal phosphate</keyword>
<feature type="compositionally biased region" description="Polar residues" evidence="6">
    <location>
        <begin position="1"/>
        <end position="11"/>
    </location>
</feature>
<dbReference type="RefSeq" id="WP_005267862.1">
    <property type="nucleotide sequence ID" value="NZ_ANPE02000080.1"/>
</dbReference>
<dbReference type="InterPro" id="IPR012318">
    <property type="entry name" value="HTH_CRP"/>
</dbReference>
<dbReference type="EMBL" id="ANPE02000080">
    <property type="protein sequence ID" value="EMY35224.1"/>
    <property type="molecule type" value="Genomic_DNA"/>
</dbReference>
<evidence type="ECO:0000313" key="9">
    <source>
        <dbReference type="Proteomes" id="UP000010729"/>
    </source>
</evidence>
<evidence type="ECO:0000256" key="3">
    <source>
        <dbReference type="ARBA" id="ARBA00023015"/>
    </source>
</evidence>
<dbReference type="GO" id="GO:0030170">
    <property type="term" value="F:pyridoxal phosphate binding"/>
    <property type="evidence" value="ECO:0007669"/>
    <property type="project" value="InterPro"/>
</dbReference>
<dbReference type="InterPro" id="IPR000524">
    <property type="entry name" value="Tscrpt_reg_HTH_GntR"/>
</dbReference>
<evidence type="ECO:0000256" key="1">
    <source>
        <dbReference type="ARBA" id="ARBA00005384"/>
    </source>
</evidence>
<dbReference type="Pfam" id="PF00392">
    <property type="entry name" value="GntR"/>
    <property type="match status" value="1"/>
</dbReference>
<evidence type="ECO:0000313" key="8">
    <source>
        <dbReference type="EMBL" id="EMY35224.1"/>
    </source>
</evidence>
<dbReference type="GO" id="GO:0003700">
    <property type="term" value="F:DNA-binding transcription factor activity"/>
    <property type="evidence" value="ECO:0007669"/>
    <property type="project" value="InterPro"/>
</dbReference>
<dbReference type="InterPro" id="IPR015424">
    <property type="entry name" value="PyrdxlP-dep_Trfase"/>
</dbReference>
<evidence type="ECO:0000256" key="6">
    <source>
        <dbReference type="SAM" id="MobiDB-lite"/>
    </source>
</evidence>
<reference evidence="8 9" key="1">
    <citation type="journal article" date="2013" name="Genome Announc.">
        <title>Draft Genome Sequence of Arthrobacter crystallopoietes Strain BAB-32, Revealing Genes for Bioremediation.</title>
        <authorList>
            <person name="Joshi M.N."/>
            <person name="Pandit A.S."/>
            <person name="Sharma A."/>
            <person name="Pandya R.V."/>
            <person name="Desai S.M."/>
            <person name="Saxena A.K."/>
            <person name="Bagatharia S.B."/>
        </authorList>
    </citation>
    <scope>NUCLEOTIDE SEQUENCE [LARGE SCALE GENOMIC DNA]</scope>
    <source>
        <strain evidence="8 9">BAB-32</strain>
    </source>
</reference>
<dbReference type="Gene3D" id="3.40.640.10">
    <property type="entry name" value="Type I PLP-dependent aspartate aminotransferase-like (Major domain)"/>
    <property type="match status" value="1"/>
</dbReference>
<keyword evidence="5" id="KW-0804">Transcription</keyword>
<accession>N1V5D4</accession>
<keyword evidence="4" id="KW-0238">DNA-binding</keyword>
<dbReference type="SMART" id="SM00419">
    <property type="entry name" value="HTH_CRP"/>
    <property type="match status" value="1"/>
</dbReference>
<dbReference type="PRINTS" id="PR00035">
    <property type="entry name" value="HTHGNTR"/>
</dbReference>
<dbReference type="InterPro" id="IPR004839">
    <property type="entry name" value="Aminotransferase_I/II_large"/>
</dbReference>
<dbReference type="InterPro" id="IPR036390">
    <property type="entry name" value="WH_DNA-bd_sf"/>
</dbReference>
<dbReference type="InterPro" id="IPR015421">
    <property type="entry name" value="PyrdxlP-dep_Trfase_major"/>
</dbReference>
<comment type="caution">
    <text evidence="8">The sequence shown here is derived from an EMBL/GenBank/DDBJ whole genome shotgun (WGS) entry which is preliminary data.</text>
</comment>
<dbReference type="PANTHER" id="PTHR46577:SF1">
    <property type="entry name" value="HTH-TYPE TRANSCRIPTIONAL REGULATORY PROTEIN GABR"/>
    <property type="match status" value="1"/>
</dbReference>
<evidence type="ECO:0000259" key="7">
    <source>
        <dbReference type="PROSITE" id="PS50949"/>
    </source>
</evidence>
<feature type="domain" description="HTH gntR-type" evidence="7">
    <location>
        <begin position="40"/>
        <end position="108"/>
    </location>
</feature>
<keyword evidence="9" id="KW-1185">Reference proteome</keyword>
<gene>
    <name evidence="8" type="ORF">D477_005446</name>
</gene>
<sequence length="513" mass="56528">MRSPASPSMVSGGTGPQGGREADAARSVRTLVSVSPGSSEPLYRQLRQALEHQIFTGGLNPNLPLPSSRELARELGLSRNTVNAALEELQAEGVIESHARRGFFVNLRMLRGLRPANEGHPSQEQPVDWSRHMGRRLDADMPEITKVRDWASYPYPFVAGQVDEKDFPRLGWAKALRDALDPPHLHFSLRDGVDEDDPLLVQMLCQQVLPARGIEARPENVLITSGSQQGLDLLAHTIMEPGTVVGVEDPGYVDARHTFVRAGAALCPLPVDAAGLVPPPLAGIGLLYLTPSHHSPTNVTLSGERRQQILAEARAADALVIEDDYDAEFRYRGKPTPALKALPNSGRVIYLGSFTKFLAPGLRLGYLVADAELVAELRNQRRYRLRHISGHLQRSMALLIESGQYRRTVRRRRTQLQRKWATLTEALGEVLPWPVEAPPGGVSVWLRGPEELDCVVLAERALAAGVVIERGDVFFSRPEQNRQCFRLGFAAIDLAAIRPGVEQLGRVINELTR</sequence>